<feature type="region of interest" description="Disordered" evidence="2">
    <location>
        <begin position="1"/>
        <end position="51"/>
    </location>
</feature>
<comment type="caution">
    <text evidence="5">The sequence shown here is derived from an EMBL/GenBank/DDBJ whole genome shotgun (WGS) entry which is preliminary data.</text>
</comment>
<sequence length="389" mass="40107">MTGHKGSGGTGDGGDEAGDAGTDADMPTDIPTDTPTDIPTDTPTDIPTDTRRGRRARVLKITGISLAGLLVLGAGAAGWAYWQLNDNITGVDINSALGDDRPARAVAAPSPGASAIVPPPPTEALNILVLGSDSRGGEENQALGGGDSGGARSDTAMVVHLDAGRTAATVVSIPRDTLVDRPSCPLPDGGSTRPVSGAMFNSAYEVGGPVCAVKTVESLTDVRMDHYVEVDFAGFARLVDALGGVTVTTDEDIDDDRSHLTLEAGTHHLDGTDALALARTRYAIGDGGDLGRIGLQHRLVKALLEQIADQDLLTSPTELYEVADAVTDSLTTDTGLDSLGELMSLGQSLEGLSSDGVTTLTMPVLPAPWDRNRVVADEPDAGELWASLR</sequence>
<dbReference type="InterPro" id="IPR050922">
    <property type="entry name" value="LytR/CpsA/Psr_CW_biosynth"/>
</dbReference>
<dbReference type="Proteomes" id="UP000568022">
    <property type="component" value="Unassembled WGS sequence"/>
</dbReference>
<evidence type="ECO:0000256" key="1">
    <source>
        <dbReference type="ARBA" id="ARBA00006068"/>
    </source>
</evidence>
<dbReference type="Gene3D" id="3.40.630.190">
    <property type="entry name" value="LCP protein"/>
    <property type="match status" value="1"/>
</dbReference>
<protein>
    <submittedName>
        <fullName evidence="5">LCP family protein required for cell wall assembly</fullName>
    </submittedName>
</protein>
<comment type="similarity">
    <text evidence="1">Belongs to the LytR/CpsA/Psr (LCP) family.</text>
</comment>
<keyword evidence="3" id="KW-1133">Transmembrane helix</keyword>
<evidence type="ECO:0000256" key="3">
    <source>
        <dbReference type="SAM" id="Phobius"/>
    </source>
</evidence>
<feature type="compositionally biased region" description="Gly residues" evidence="2">
    <location>
        <begin position="1"/>
        <end position="12"/>
    </location>
</feature>
<feature type="compositionally biased region" description="Low complexity" evidence="2">
    <location>
        <begin position="19"/>
        <end position="47"/>
    </location>
</feature>
<dbReference type="Pfam" id="PF03816">
    <property type="entry name" value="LytR_cpsA_psr"/>
    <property type="match status" value="1"/>
</dbReference>
<dbReference type="PANTHER" id="PTHR33392:SF6">
    <property type="entry name" value="POLYISOPRENYL-TEICHOIC ACID--PEPTIDOGLYCAN TEICHOIC ACID TRANSFERASE TAGU"/>
    <property type="match status" value="1"/>
</dbReference>
<evidence type="ECO:0000313" key="6">
    <source>
        <dbReference type="Proteomes" id="UP000568022"/>
    </source>
</evidence>
<feature type="transmembrane region" description="Helical" evidence="3">
    <location>
        <begin position="61"/>
        <end position="82"/>
    </location>
</feature>
<dbReference type="NCBIfam" id="TIGR00350">
    <property type="entry name" value="lytR_cpsA_psr"/>
    <property type="match status" value="1"/>
</dbReference>
<dbReference type="InterPro" id="IPR004474">
    <property type="entry name" value="LytR_CpsA_psr"/>
</dbReference>
<evidence type="ECO:0000313" key="5">
    <source>
        <dbReference type="EMBL" id="MBB5124150.1"/>
    </source>
</evidence>
<keyword evidence="6" id="KW-1185">Reference proteome</keyword>
<feature type="domain" description="Cell envelope-related transcriptional attenuator" evidence="4">
    <location>
        <begin position="152"/>
        <end position="308"/>
    </location>
</feature>
<dbReference type="EMBL" id="JACHJE010000002">
    <property type="protein sequence ID" value="MBB5124150.1"/>
    <property type="molecule type" value="Genomic_DNA"/>
</dbReference>
<keyword evidence="3" id="KW-0472">Membrane</keyword>
<dbReference type="AlphaFoldDB" id="A0A7W8BIV1"/>
<gene>
    <name evidence="5" type="ORF">FHS32_000878</name>
</gene>
<keyword evidence="3" id="KW-0812">Transmembrane</keyword>
<proteinExistence type="inferred from homology"/>
<dbReference type="PANTHER" id="PTHR33392">
    <property type="entry name" value="POLYISOPRENYL-TEICHOIC ACID--PEPTIDOGLYCAN TEICHOIC ACID TRANSFERASE TAGU"/>
    <property type="match status" value="1"/>
</dbReference>
<evidence type="ECO:0000256" key="2">
    <source>
        <dbReference type="SAM" id="MobiDB-lite"/>
    </source>
</evidence>
<name>A0A7W8BIV1_9ACTN</name>
<reference evidence="5 6" key="1">
    <citation type="submission" date="2020-08" db="EMBL/GenBank/DDBJ databases">
        <title>Genomic Encyclopedia of Type Strains, Phase III (KMG-III): the genomes of soil and plant-associated and newly described type strains.</title>
        <authorList>
            <person name="Whitman W."/>
        </authorList>
    </citation>
    <scope>NUCLEOTIDE SEQUENCE [LARGE SCALE GENOMIC DNA]</scope>
    <source>
        <strain evidence="5 6">CECT 3226</strain>
    </source>
</reference>
<evidence type="ECO:0000259" key="4">
    <source>
        <dbReference type="Pfam" id="PF03816"/>
    </source>
</evidence>
<organism evidence="5 6">
    <name type="scientific">Streptomyces griseoloalbus</name>
    <dbReference type="NCBI Taxonomy" id="67303"/>
    <lineage>
        <taxon>Bacteria</taxon>
        <taxon>Bacillati</taxon>
        <taxon>Actinomycetota</taxon>
        <taxon>Actinomycetes</taxon>
        <taxon>Kitasatosporales</taxon>
        <taxon>Streptomycetaceae</taxon>
        <taxon>Streptomyces</taxon>
    </lineage>
</organism>
<accession>A0A7W8BIV1</accession>